<dbReference type="AlphaFoldDB" id="A0A929PVJ7"/>
<accession>A0A929PVJ7</accession>
<name>A0A929PVJ7_9SPHI</name>
<comment type="caution">
    <text evidence="2">The sequence shown here is derived from an EMBL/GenBank/DDBJ whole genome shotgun (WGS) entry which is preliminary data.</text>
</comment>
<dbReference type="Gene3D" id="3.40.50.2000">
    <property type="entry name" value="Glycogen Phosphorylase B"/>
    <property type="match status" value="1"/>
</dbReference>
<dbReference type="Pfam" id="PF00534">
    <property type="entry name" value="Glycos_transf_1"/>
    <property type="match status" value="1"/>
</dbReference>
<proteinExistence type="predicted"/>
<keyword evidence="3" id="KW-1185">Reference proteome</keyword>
<dbReference type="PANTHER" id="PTHR12526">
    <property type="entry name" value="GLYCOSYLTRANSFERASE"/>
    <property type="match status" value="1"/>
</dbReference>
<protein>
    <submittedName>
        <fullName evidence="2">Glycosyltransferase family 4 protein</fullName>
    </submittedName>
</protein>
<gene>
    <name evidence="2" type="ORF">IRJ16_00720</name>
</gene>
<reference evidence="2" key="1">
    <citation type="submission" date="2020-10" db="EMBL/GenBank/DDBJ databases">
        <title>Mucilaginibacter mali sp. nov., isolated from rhizosphere soil of apple orchard.</title>
        <authorList>
            <person name="Lee J.-S."/>
            <person name="Kim H.S."/>
            <person name="Kim J.-S."/>
        </authorList>
    </citation>
    <scope>NUCLEOTIDE SEQUENCE</scope>
    <source>
        <strain evidence="2">KCTC 22746</strain>
    </source>
</reference>
<evidence type="ECO:0000259" key="1">
    <source>
        <dbReference type="Pfam" id="PF00534"/>
    </source>
</evidence>
<dbReference type="Proteomes" id="UP000622475">
    <property type="component" value="Unassembled WGS sequence"/>
</dbReference>
<dbReference type="RefSeq" id="WP_194109599.1">
    <property type="nucleotide sequence ID" value="NZ_JADFFL010000001.1"/>
</dbReference>
<organism evidence="2 3">
    <name type="scientific">Mucilaginibacter myungsuensis</name>
    <dbReference type="NCBI Taxonomy" id="649104"/>
    <lineage>
        <taxon>Bacteria</taxon>
        <taxon>Pseudomonadati</taxon>
        <taxon>Bacteroidota</taxon>
        <taxon>Sphingobacteriia</taxon>
        <taxon>Sphingobacteriales</taxon>
        <taxon>Sphingobacteriaceae</taxon>
        <taxon>Mucilaginibacter</taxon>
    </lineage>
</organism>
<feature type="domain" description="Glycosyl transferase family 1" evidence="1">
    <location>
        <begin position="236"/>
        <end position="385"/>
    </location>
</feature>
<dbReference type="InterPro" id="IPR001296">
    <property type="entry name" value="Glyco_trans_1"/>
</dbReference>
<evidence type="ECO:0000313" key="2">
    <source>
        <dbReference type="EMBL" id="MBE9660395.1"/>
    </source>
</evidence>
<evidence type="ECO:0000313" key="3">
    <source>
        <dbReference type="Proteomes" id="UP000622475"/>
    </source>
</evidence>
<dbReference type="CDD" id="cd03801">
    <property type="entry name" value="GT4_PimA-like"/>
    <property type="match status" value="1"/>
</dbReference>
<dbReference type="GO" id="GO:0016757">
    <property type="term" value="F:glycosyltransferase activity"/>
    <property type="evidence" value="ECO:0007669"/>
    <property type="project" value="InterPro"/>
</dbReference>
<dbReference type="SUPFAM" id="SSF53756">
    <property type="entry name" value="UDP-Glycosyltransferase/glycogen phosphorylase"/>
    <property type="match status" value="1"/>
</dbReference>
<sequence length="413" mass="45890">MVIFSHPTGNANSRAVADGLLRQQLLSAFHTSIAIFPDSPLDKLASVRGFDELKRRKFNTDLERFTVAHPLLEVGRMLAMKAGFSNLLTHETGMFCIDAIYNGIDKIVAESLSQDRSGAKAVYAYEDEALLSFKNAKLQGLQCFYDLPIGYWRSARTLLQAELEKWPDWASTLGGFKDSESKLAKKDEELLLADRIFVASSFTAKTLSDHPNKLAPIEVIPYGFPDVIGQRTYERTSKKLKLLFVGGLSQRKGLANVFAAVDKLSNYVELTVVGGKGSEECVALNKELRKHTWIPSLPHQEILDLMREHDVLLFPSLFEGFGLVITEAMSQGTPVITTGRTAGIDLIKNGHNGWLIEAGSTEALHQAIENLIEQPDLIERTGMNAMETARQRPWERYGSELAIAVINAINLQR</sequence>
<dbReference type="EMBL" id="JADFFL010000001">
    <property type="protein sequence ID" value="MBE9660395.1"/>
    <property type="molecule type" value="Genomic_DNA"/>
</dbReference>